<dbReference type="EMBL" id="EQ962653">
    <property type="protein sequence ID" value="EED21134.1"/>
    <property type="molecule type" value="Genomic_DNA"/>
</dbReference>
<feature type="region of interest" description="Disordered" evidence="1">
    <location>
        <begin position="576"/>
        <end position="643"/>
    </location>
</feature>
<reference evidence="4" key="1">
    <citation type="journal article" date="2015" name="Genome Announc.">
        <title>Genome sequence of the AIDS-associated pathogen Penicillium marneffei (ATCC18224) and its near taxonomic relative Talaromyces stipitatus (ATCC10500).</title>
        <authorList>
            <person name="Nierman W.C."/>
            <person name="Fedorova-Abrams N.D."/>
            <person name="Andrianopoulos A."/>
        </authorList>
    </citation>
    <scope>NUCLEOTIDE SEQUENCE [LARGE SCALE GENOMIC DNA]</scope>
    <source>
        <strain evidence="4">ATCC 10500 / CBS 375.48 / QM 6759 / NRRL 1006</strain>
    </source>
</reference>
<feature type="compositionally biased region" description="Basic and acidic residues" evidence="1">
    <location>
        <begin position="461"/>
        <end position="486"/>
    </location>
</feature>
<dbReference type="GeneID" id="8103329"/>
<feature type="region of interest" description="Disordered" evidence="1">
    <location>
        <begin position="435"/>
        <end position="562"/>
    </location>
</feature>
<dbReference type="SUPFAM" id="SSF54616">
    <property type="entry name" value="DNA-binding domain of Mlu1-box binding protein MBP1"/>
    <property type="match status" value="1"/>
</dbReference>
<evidence type="ECO:0000256" key="1">
    <source>
        <dbReference type="SAM" id="MobiDB-lite"/>
    </source>
</evidence>
<dbReference type="eggNOG" id="ENOG502S1IW">
    <property type="taxonomic scope" value="Eukaryota"/>
</dbReference>
<evidence type="ECO:0000259" key="2">
    <source>
        <dbReference type="PROSITE" id="PS51299"/>
    </source>
</evidence>
<proteinExistence type="predicted"/>
<dbReference type="GO" id="GO:0030907">
    <property type="term" value="C:MBF transcription complex"/>
    <property type="evidence" value="ECO:0007669"/>
    <property type="project" value="TreeGrafter"/>
</dbReference>
<feature type="compositionally biased region" description="Basic residues" evidence="1">
    <location>
        <begin position="616"/>
        <end position="643"/>
    </location>
</feature>
<name>B8M037_TALSN</name>
<feature type="compositionally biased region" description="Polar residues" evidence="1">
    <location>
        <begin position="40"/>
        <end position="54"/>
    </location>
</feature>
<feature type="compositionally biased region" description="Low complexity" evidence="1">
    <location>
        <begin position="442"/>
        <end position="459"/>
    </location>
</feature>
<feature type="domain" description="HTH APSES-type" evidence="2">
    <location>
        <begin position="117"/>
        <end position="235"/>
    </location>
</feature>
<dbReference type="InterPro" id="IPR036887">
    <property type="entry name" value="HTH_APSES_sf"/>
</dbReference>
<dbReference type="VEuPathDB" id="FungiDB:TSTA_083660"/>
<gene>
    <name evidence="3" type="ORF">TSTA_083660</name>
</gene>
<protein>
    <submittedName>
        <fullName evidence="3">APSES transcription factor Xbp1, putative</fullName>
    </submittedName>
</protein>
<organism evidence="3 4">
    <name type="scientific">Talaromyces stipitatus (strain ATCC 10500 / CBS 375.48 / QM 6759 / NRRL 1006)</name>
    <name type="common">Penicillium stipitatum</name>
    <dbReference type="NCBI Taxonomy" id="441959"/>
    <lineage>
        <taxon>Eukaryota</taxon>
        <taxon>Fungi</taxon>
        <taxon>Dikarya</taxon>
        <taxon>Ascomycota</taxon>
        <taxon>Pezizomycotina</taxon>
        <taxon>Eurotiomycetes</taxon>
        <taxon>Eurotiomycetidae</taxon>
        <taxon>Eurotiales</taxon>
        <taxon>Trichocomaceae</taxon>
        <taxon>Talaromyces</taxon>
        <taxon>Talaromyces sect. Talaromyces</taxon>
    </lineage>
</organism>
<dbReference type="HOGENOM" id="CLU_027582_1_1_1"/>
<dbReference type="OrthoDB" id="5562739at2759"/>
<dbReference type="InParanoid" id="B8M037"/>
<dbReference type="PANTHER" id="PTHR43828">
    <property type="entry name" value="ASPARAGINASE"/>
    <property type="match status" value="1"/>
</dbReference>
<dbReference type="GO" id="GO:0033309">
    <property type="term" value="C:SBF transcription complex"/>
    <property type="evidence" value="ECO:0007669"/>
    <property type="project" value="TreeGrafter"/>
</dbReference>
<feature type="compositionally biased region" description="Basic residues" evidence="1">
    <location>
        <begin position="548"/>
        <end position="557"/>
    </location>
</feature>
<dbReference type="STRING" id="441959.B8M037"/>
<evidence type="ECO:0000313" key="4">
    <source>
        <dbReference type="Proteomes" id="UP000001745"/>
    </source>
</evidence>
<dbReference type="InterPro" id="IPR003163">
    <property type="entry name" value="Tscrpt_reg_HTH_APSES-type"/>
</dbReference>
<dbReference type="RefSeq" id="XP_002478097.1">
    <property type="nucleotide sequence ID" value="XM_002478052.1"/>
</dbReference>
<feature type="region of interest" description="Disordered" evidence="1">
    <location>
        <begin position="40"/>
        <end position="60"/>
    </location>
</feature>
<dbReference type="InterPro" id="IPR051642">
    <property type="entry name" value="SWI6-like"/>
</dbReference>
<dbReference type="Proteomes" id="UP000001745">
    <property type="component" value="Unassembled WGS sequence"/>
</dbReference>
<feature type="compositionally biased region" description="Polar residues" evidence="1">
    <location>
        <begin position="590"/>
        <end position="599"/>
    </location>
</feature>
<evidence type="ECO:0000313" key="3">
    <source>
        <dbReference type="EMBL" id="EED21134.1"/>
    </source>
</evidence>
<dbReference type="GO" id="GO:0000981">
    <property type="term" value="F:DNA-binding transcription factor activity, RNA polymerase II-specific"/>
    <property type="evidence" value="ECO:0007669"/>
    <property type="project" value="UniProtKB-ARBA"/>
</dbReference>
<feature type="compositionally biased region" description="Low complexity" evidence="1">
    <location>
        <begin position="537"/>
        <end position="546"/>
    </location>
</feature>
<keyword evidence="4" id="KW-1185">Reference proteome</keyword>
<dbReference type="AlphaFoldDB" id="B8M037"/>
<dbReference type="PANTHER" id="PTHR43828:SF5">
    <property type="entry name" value="TRANSCRIPTIONAL REPRESSOR XBP1"/>
    <property type="match status" value="1"/>
</dbReference>
<dbReference type="PhylomeDB" id="B8M037"/>
<sequence>MASIESLLNPLPFPDGRTGSKHHYEDSYFHPILSSFSDHQRSSSNNFCQQNQPNKKPRVAKDAPVFIPGDVRGEVRYPPCEDQSEGLAEEHAKFNIFPKVEEIADYPRHIPYSSEKKSLMEKTGRESFEVFQYTFKLPGDEKIWTIMWDYNIGLVRTTHLFKCLDYPKTTPAKMLNANEGLRDICHSITGGALAAQGYWMPFETAKAVAATFCYSIRYALTPVFGADFPSQCLQPPDRLFGKMTIDPEVIKRATELSRKYCQLEFESKRLMHAQNRLMSPEDMSRGPAAVWTAHSTEGYGIFGATGRVDESSNNAFTPINLSRTAVPSDCRDSRIHCHSAQSKLPTPDTLPSIKEALGVESFEYLCSNPLKRRLLNETYEHDVKRAQKPLINIARLPVSLRKLCVENGVDSGDDHGNVTDELNLDVDDASSIHSDSDFDLGSDAVSESDIDSSASYLSSSEDDRKTSQSRRRAEQRIRQRVRDLRSRNGATRPSRLTRGTLGTRQSSRTSPRYNSSLRNKQEQRRQISPFSPPPTAPLSSSSSPTSIKHPKTKRKHDNTRGDDLTAAETLLALRSASSTLSEDDDESSDGKNNLSNPTNPAVEEQDGRERKVSLKLARRRRKRSVHRHHHHYRQQNHLKRQQKYGAKRKLERFSLAVNSKSELLGRMAKRLRRASF</sequence>
<dbReference type="PROSITE" id="PS51299">
    <property type="entry name" value="HTH_APSES"/>
    <property type="match status" value="1"/>
</dbReference>
<feature type="compositionally biased region" description="Polar residues" evidence="1">
    <location>
        <begin position="500"/>
        <end position="518"/>
    </location>
</feature>
<accession>B8M037</accession>
<dbReference type="Gene3D" id="3.10.260.10">
    <property type="entry name" value="Transcription regulator HTH, APSES-type DNA-binding domain"/>
    <property type="match status" value="1"/>
</dbReference>
<dbReference type="GO" id="GO:0003677">
    <property type="term" value="F:DNA binding"/>
    <property type="evidence" value="ECO:0007669"/>
    <property type="project" value="InterPro"/>
</dbReference>